<evidence type="ECO:0000313" key="1">
    <source>
        <dbReference type="EMBL" id="GGL73055.1"/>
    </source>
</evidence>
<sequence length="56" mass="6336">MPTAPVLEKYPNRRVSMFDRIAVIVTVIISGAENETRSRRLGVYLSIDGIDTRVKM</sequence>
<name>A0A830FNG8_9EURY</name>
<reference evidence="1" key="1">
    <citation type="journal article" date="2014" name="Int. J. Syst. Evol. Microbiol.">
        <title>Complete genome sequence of Corynebacterium casei LMG S-19264T (=DSM 44701T), isolated from a smear-ripened cheese.</title>
        <authorList>
            <consortium name="US DOE Joint Genome Institute (JGI-PGF)"/>
            <person name="Walter F."/>
            <person name="Albersmeier A."/>
            <person name="Kalinowski J."/>
            <person name="Ruckert C."/>
        </authorList>
    </citation>
    <scope>NUCLEOTIDE SEQUENCE</scope>
    <source>
        <strain evidence="1">JCM 19596</strain>
    </source>
</reference>
<organism evidence="1 2">
    <name type="scientific">Halocalculus aciditolerans</name>
    <dbReference type="NCBI Taxonomy" id="1383812"/>
    <lineage>
        <taxon>Archaea</taxon>
        <taxon>Methanobacteriati</taxon>
        <taxon>Methanobacteriota</taxon>
        <taxon>Stenosarchaea group</taxon>
        <taxon>Halobacteria</taxon>
        <taxon>Halobacteriales</taxon>
        <taxon>Halobacteriaceae</taxon>
        <taxon>Halocalculus</taxon>
    </lineage>
</organism>
<dbReference type="EMBL" id="BMPG01000008">
    <property type="protein sequence ID" value="GGL73055.1"/>
    <property type="molecule type" value="Genomic_DNA"/>
</dbReference>
<dbReference type="Proteomes" id="UP000607197">
    <property type="component" value="Unassembled WGS sequence"/>
</dbReference>
<comment type="caution">
    <text evidence="1">The sequence shown here is derived from an EMBL/GenBank/DDBJ whole genome shotgun (WGS) entry which is preliminary data.</text>
</comment>
<proteinExistence type="predicted"/>
<keyword evidence="2" id="KW-1185">Reference proteome</keyword>
<dbReference type="AlphaFoldDB" id="A0A830FNG8"/>
<protein>
    <submittedName>
        <fullName evidence="1">Uncharacterized protein</fullName>
    </submittedName>
</protein>
<gene>
    <name evidence="1" type="ORF">GCM10009039_33870</name>
</gene>
<accession>A0A830FNG8</accession>
<reference evidence="1" key="2">
    <citation type="submission" date="2020-09" db="EMBL/GenBank/DDBJ databases">
        <authorList>
            <person name="Sun Q."/>
            <person name="Ohkuma M."/>
        </authorList>
    </citation>
    <scope>NUCLEOTIDE SEQUENCE</scope>
    <source>
        <strain evidence="1">JCM 19596</strain>
    </source>
</reference>
<evidence type="ECO:0000313" key="2">
    <source>
        <dbReference type="Proteomes" id="UP000607197"/>
    </source>
</evidence>